<evidence type="ECO:0000256" key="11">
    <source>
        <dbReference type="ARBA" id="ARBA00049902"/>
    </source>
</evidence>
<evidence type="ECO:0000313" key="16">
    <source>
        <dbReference type="Proteomes" id="UP000435648"/>
    </source>
</evidence>
<dbReference type="SUPFAM" id="SSF53955">
    <property type="entry name" value="Lysozyme-like"/>
    <property type="match status" value="1"/>
</dbReference>
<evidence type="ECO:0000259" key="14">
    <source>
        <dbReference type="Pfam" id="PF06832"/>
    </source>
</evidence>
<evidence type="ECO:0000256" key="10">
    <source>
        <dbReference type="ARBA" id="ARBA00044770"/>
    </source>
</evidence>
<dbReference type="KEGG" id="siw:GH266_00325"/>
<evidence type="ECO:0000313" key="15">
    <source>
        <dbReference type="EMBL" id="QGZ33090.1"/>
    </source>
</evidence>
<dbReference type="Proteomes" id="UP000435648">
    <property type="component" value="Chromosome"/>
</dbReference>
<comment type="similarity">
    <text evidence="2">In the C-terminal section; belongs to the transpeptidase family.</text>
</comment>
<dbReference type="SUPFAM" id="SSF56601">
    <property type="entry name" value="beta-lactamase/transpeptidase-like"/>
    <property type="match status" value="1"/>
</dbReference>
<dbReference type="GO" id="GO:0009252">
    <property type="term" value="P:peptidoglycan biosynthetic process"/>
    <property type="evidence" value="ECO:0007669"/>
    <property type="project" value="UniProtKB-UniPathway"/>
</dbReference>
<keyword evidence="7" id="KW-0808">Transferase</keyword>
<dbReference type="NCBIfam" id="TIGR02073">
    <property type="entry name" value="PBP_1c"/>
    <property type="match status" value="1"/>
</dbReference>
<dbReference type="EC" id="2.4.99.28" evidence="10"/>
<dbReference type="InterPro" id="IPR009647">
    <property type="entry name" value="PBP_C"/>
</dbReference>
<evidence type="ECO:0000256" key="9">
    <source>
        <dbReference type="ARBA" id="ARBA00023268"/>
    </source>
</evidence>
<comment type="pathway">
    <text evidence="1">Cell wall biogenesis; peptidoglycan biosynthesis.</text>
</comment>
<evidence type="ECO:0000256" key="5">
    <source>
        <dbReference type="ARBA" id="ARBA00022670"/>
    </source>
</evidence>
<dbReference type="GO" id="GO:0008658">
    <property type="term" value="F:penicillin binding"/>
    <property type="evidence" value="ECO:0007669"/>
    <property type="project" value="InterPro"/>
</dbReference>
<dbReference type="PANTHER" id="PTHR32282">
    <property type="entry name" value="BINDING PROTEIN TRANSPEPTIDASE, PUTATIVE-RELATED"/>
    <property type="match status" value="1"/>
</dbReference>
<feature type="domain" description="Penicillin-binding protein transpeptidase" evidence="12">
    <location>
        <begin position="313"/>
        <end position="539"/>
    </location>
</feature>
<organism evidence="15 16">
    <name type="scientific">Stappia indica</name>
    <dbReference type="NCBI Taxonomy" id="538381"/>
    <lineage>
        <taxon>Bacteria</taxon>
        <taxon>Pseudomonadati</taxon>
        <taxon>Pseudomonadota</taxon>
        <taxon>Alphaproteobacteria</taxon>
        <taxon>Hyphomicrobiales</taxon>
        <taxon>Stappiaceae</taxon>
        <taxon>Stappia</taxon>
    </lineage>
</organism>
<dbReference type="GO" id="GO:0006508">
    <property type="term" value="P:proteolysis"/>
    <property type="evidence" value="ECO:0007669"/>
    <property type="project" value="UniProtKB-KW"/>
</dbReference>
<evidence type="ECO:0000256" key="4">
    <source>
        <dbReference type="ARBA" id="ARBA00022645"/>
    </source>
</evidence>
<dbReference type="Pfam" id="PF06832">
    <property type="entry name" value="BiPBP_C"/>
    <property type="match status" value="1"/>
</dbReference>
<dbReference type="InterPro" id="IPR023346">
    <property type="entry name" value="Lysozyme-like_dom_sf"/>
</dbReference>
<evidence type="ECO:0000259" key="12">
    <source>
        <dbReference type="Pfam" id="PF00905"/>
    </source>
</evidence>
<gene>
    <name evidence="15" type="primary">pbpC</name>
    <name evidence="15" type="ORF">GH266_00325</name>
</gene>
<dbReference type="GO" id="GO:0004180">
    <property type="term" value="F:carboxypeptidase activity"/>
    <property type="evidence" value="ECO:0007669"/>
    <property type="project" value="UniProtKB-KW"/>
</dbReference>
<dbReference type="UniPathway" id="UPA00219"/>
<dbReference type="InterPro" id="IPR012338">
    <property type="entry name" value="Beta-lactam/transpept-like"/>
</dbReference>
<evidence type="ECO:0000256" key="6">
    <source>
        <dbReference type="ARBA" id="ARBA00022676"/>
    </source>
</evidence>
<keyword evidence="8" id="KW-0378">Hydrolase</keyword>
<evidence type="ECO:0000256" key="1">
    <source>
        <dbReference type="ARBA" id="ARBA00004752"/>
    </source>
</evidence>
<comment type="similarity">
    <text evidence="3">In the N-terminal section; belongs to the glycosyltransferase 51 family.</text>
</comment>
<protein>
    <recommendedName>
        <fullName evidence="10">peptidoglycan glycosyltransferase</fullName>
        <ecNumber evidence="10">2.4.99.28</ecNumber>
    </recommendedName>
</protein>
<dbReference type="Pfam" id="PF00912">
    <property type="entry name" value="Transgly"/>
    <property type="match status" value="1"/>
</dbReference>
<name>A0A857C2A9_9HYPH</name>
<comment type="catalytic activity">
    <reaction evidence="11">
        <text>[GlcNAc-(1-&gt;4)-Mur2Ac(oyl-L-Ala-gamma-D-Glu-L-Lys-D-Ala-D-Ala)](n)-di-trans,octa-cis-undecaprenyl diphosphate + beta-D-GlcNAc-(1-&gt;4)-Mur2Ac(oyl-L-Ala-gamma-D-Glu-L-Lys-D-Ala-D-Ala)-di-trans,octa-cis-undecaprenyl diphosphate = [GlcNAc-(1-&gt;4)-Mur2Ac(oyl-L-Ala-gamma-D-Glu-L-Lys-D-Ala-D-Ala)](n+1)-di-trans,octa-cis-undecaprenyl diphosphate + di-trans,octa-cis-undecaprenyl diphosphate + H(+)</text>
        <dbReference type="Rhea" id="RHEA:23708"/>
        <dbReference type="Rhea" id="RHEA-COMP:9602"/>
        <dbReference type="Rhea" id="RHEA-COMP:9603"/>
        <dbReference type="ChEBI" id="CHEBI:15378"/>
        <dbReference type="ChEBI" id="CHEBI:58405"/>
        <dbReference type="ChEBI" id="CHEBI:60033"/>
        <dbReference type="ChEBI" id="CHEBI:78435"/>
        <dbReference type="EC" id="2.4.99.28"/>
    </reaction>
</comment>
<keyword evidence="9" id="KW-0511">Multifunctional enzyme</keyword>
<keyword evidence="4" id="KW-0121">Carboxypeptidase</keyword>
<dbReference type="InterPro" id="IPR036950">
    <property type="entry name" value="PBP_transglycosylase"/>
</dbReference>
<sequence>MARTGRGRRVRWLAIGLSCAAALCLFAIGALLAVQVFSLKRDDLPGTVEMSRSVSDRNGRLLRAFQTSDDRWRMPVSPGDVDPLYVSMLLAYEDRRFRDHHGVDPLAILRAGAQLVANGRIVSGASTLTMQTARLLTEAPTRSPLSKWRQIVLALALERHLDKQEILSLYLARAPFGGNIEGVRAASHAWFGKEPARLTPAQAALLVALPQSPEGRRPDRFPQAARTARDRVLQAAVEAGLLTPEDVAAAKREAIPERRRPVPMLAPHATRQALNQNEATDQRLTIEADLQARLEAMVAERAARLGSHVSVALILADNASGEILARVGSADLLSQARRGHVDMSGAIRSPGSTLKPLIYGLAFEQGVAHPDSLIEDRPTTVAGYSPTNFDLSFQGTVRVREALTASLNVPAVTLLDAVGVSRFMSRLKRAGATPRFPQGEAPGLAAALGGFGISLRELVALYAGIARGGVAVSLHESLEGGVGEALRGEDRRFLSEMAAWRIADILSEVPPPDTANGAGIAYKTGTSYGYRDAWAVGFDGRHTIGVWVGRADGTPVPGLTGYKSAAPLLFDAFQRVAARRTPLPQPPKDFDPVADAVPAPLHYARTVTRPDGMHTETGPEIFYPPNGATVDLGLGEGSEAALVVKLRRGRAPFLWLANGAPVASGPFATSLVWQPDGPGASTISVIDADGNSARVTLDLR</sequence>
<reference evidence="15 16" key="1">
    <citation type="submission" date="2019-12" db="EMBL/GenBank/DDBJ databases">
        <title>The genome of Stappia indica PHM037.</title>
        <authorList>
            <person name="Kacar D."/>
            <person name="Galan B."/>
            <person name="Canedo L."/>
            <person name="Rodriguez P."/>
            <person name="de la Calle F."/>
            <person name="Garcia J.L."/>
        </authorList>
    </citation>
    <scope>NUCLEOTIDE SEQUENCE [LARGE SCALE GENOMIC DNA]</scope>
    <source>
        <strain evidence="15 16">PHM037</strain>
    </source>
</reference>
<accession>A0A857C2A9</accession>
<keyword evidence="5" id="KW-0645">Protease</keyword>
<proteinExistence type="inferred from homology"/>
<keyword evidence="6" id="KW-0328">Glycosyltransferase</keyword>
<dbReference type="Gene3D" id="1.10.3810.10">
    <property type="entry name" value="Biosynthetic peptidoglycan transglycosylase-like"/>
    <property type="match status" value="1"/>
</dbReference>
<dbReference type="GO" id="GO:0030288">
    <property type="term" value="C:outer membrane-bounded periplasmic space"/>
    <property type="evidence" value="ECO:0007669"/>
    <property type="project" value="TreeGrafter"/>
</dbReference>
<evidence type="ECO:0000256" key="2">
    <source>
        <dbReference type="ARBA" id="ARBA00007090"/>
    </source>
</evidence>
<dbReference type="Pfam" id="PF00905">
    <property type="entry name" value="Transpeptidase"/>
    <property type="match status" value="1"/>
</dbReference>
<feature type="domain" description="Penicillin-binding C-terminal" evidence="14">
    <location>
        <begin position="615"/>
        <end position="696"/>
    </location>
</feature>
<dbReference type="Gene3D" id="3.40.710.10">
    <property type="entry name" value="DD-peptidase/beta-lactamase superfamily"/>
    <property type="match status" value="1"/>
</dbReference>
<dbReference type="InterPro" id="IPR001264">
    <property type="entry name" value="Glyco_trans_51"/>
</dbReference>
<feature type="domain" description="Glycosyl transferase family 51" evidence="13">
    <location>
        <begin position="61"/>
        <end position="235"/>
    </location>
</feature>
<dbReference type="EMBL" id="CP046908">
    <property type="protein sequence ID" value="QGZ33090.1"/>
    <property type="molecule type" value="Genomic_DNA"/>
</dbReference>
<dbReference type="InterPro" id="IPR001460">
    <property type="entry name" value="PCN-bd_Tpept"/>
</dbReference>
<evidence type="ECO:0000256" key="3">
    <source>
        <dbReference type="ARBA" id="ARBA00007739"/>
    </source>
</evidence>
<dbReference type="PANTHER" id="PTHR32282:SF15">
    <property type="entry name" value="PENICILLIN-BINDING PROTEIN 1C"/>
    <property type="match status" value="1"/>
</dbReference>
<evidence type="ECO:0000256" key="7">
    <source>
        <dbReference type="ARBA" id="ARBA00022679"/>
    </source>
</evidence>
<dbReference type="AlphaFoldDB" id="A0A857C2A9"/>
<dbReference type="InterPro" id="IPR050396">
    <property type="entry name" value="Glycosyltr_51/Transpeptidase"/>
</dbReference>
<dbReference type="InterPro" id="IPR011815">
    <property type="entry name" value="PBP_1c"/>
</dbReference>
<dbReference type="OrthoDB" id="9766909at2"/>
<evidence type="ECO:0000256" key="8">
    <source>
        <dbReference type="ARBA" id="ARBA00022801"/>
    </source>
</evidence>
<evidence type="ECO:0000259" key="13">
    <source>
        <dbReference type="Pfam" id="PF00912"/>
    </source>
</evidence>
<dbReference type="GO" id="GO:0008955">
    <property type="term" value="F:peptidoglycan glycosyltransferase activity"/>
    <property type="evidence" value="ECO:0007669"/>
    <property type="project" value="UniProtKB-EC"/>
</dbReference>